<dbReference type="PROSITE" id="PS52016">
    <property type="entry name" value="TONB_DEPENDENT_REC_3"/>
    <property type="match status" value="1"/>
</dbReference>
<feature type="domain" description="TonB-dependent receptor plug" evidence="14">
    <location>
        <begin position="37"/>
        <end position="144"/>
    </location>
</feature>
<evidence type="ECO:0000313" key="16">
    <source>
        <dbReference type="Proteomes" id="UP000019276"/>
    </source>
</evidence>
<evidence type="ECO:0000256" key="11">
    <source>
        <dbReference type="PROSITE-ProRule" id="PRU01360"/>
    </source>
</evidence>
<sequence>MCLFGLNTSAMAQQKLTKDSIETIYIEAQKRVQQEHEVSLSVAHIEGHEIEELNIKDSTNLSMLVSNLTSSVNTAEGTPPAFSIRGVGNIDYNTSTTAPVSVYVNSIGGASSNYSAPSLFDVADVEILRGPQGTLFGRNTTGGAVLVQTRKPDFDKSAYVQAKYGNNNYSSVEGVFNYDFSRKIAARLAVKQLDYDYSTENLHESSPQPGLMQQIARISLKYEDGVQTLNLMYNKEKWDGFPNPPGNIGINSLENPGTICPPSLAGSTNCADYAGFNSGSNDFWKVKVDNDAPHTTDAQQFQLGYSRELSSSTSLKYFAGLSDSERLHSFNCDASTNRLCQGYLGLDGEAWSQELQFHFNNDFVYWISGLYLFNEKIEQNNNLDIFRDFRALTTAGPADFYYDNEIEIDSKAIFSQVDVKLSNTVSLLVGSRYTDESNQYSAKSTINVPTEVGDFTGVDVPGWSLANNIDSQSWSGKVALNFQLDQYSHSYFSISRGYKSGGYNGGFAFTEEEAKRAEYDPEHLVAYELGYKSILSNNLRLNTAIFYYDYENQQVFMNQKSEHDLTAPAQVLDNVQDSKVYGAEADVSWKALPSLTIDFGIGYLPQAEIGEFVNALGETVTGNRQPFAPKLNLNAFARYKSENSLGQLTTSVGWKYTSAIYFDQNENPYSQQKDYQLINLDISQRVAGNWQLAIWATNLFDEEYSTSIFDLSNFLQMYEDFKGQGRQFGFSVSYTWN</sequence>
<keyword evidence="9 11" id="KW-0472">Membrane</keyword>
<dbReference type="Proteomes" id="UP000019276">
    <property type="component" value="Unassembled WGS sequence"/>
</dbReference>
<dbReference type="PATRIC" id="fig|1328313.3.peg.197"/>
<evidence type="ECO:0000256" key="4">
    <source>
        <dbReference type="ARBA" id="ARBA00022496"/>
    </source>
</evidence>
<evidence type="ECO:0000256" key="2">
    <source>
        <dbReference type="ARBA" id="ARBA00022448"/>
    </source>
</evidence>
<dbReference type="Pfam" id="PF07715">
    <property type="entry name" value="Plug"/>
    <property type="match status" value="1"/>
</dbReference>
<dbReference type="eggNOG" id="COG4774">
    <property type="taxonomic scope" value="Bacteria"/>
</dbReference>
<dbReference type="RefSeq" id="WP_051479495.1">
    <property type="nucleotide sequence ID" value="NZ_ARZY01000001.1"/>
</dbReference>
<comment type="similarity">
    <text evidence="11 12">Belongs to the TonB-dependent receptor family.</text>
</comment>
<keyword evidence="2 11" id="KW-0813">Transport</keyword>
<proteinExistence type="inferred from homology"/>
<evidence type="ECO:0000313" key="15">
    <source>
        <dbReference type="EMBL" id="EWH12241.1"/>
    </source>
</evidence>
<evidence type="ECO:0000256" key="8">
    <source>
        <dbReference type="ARBA" id="ARBA00023077"/>
    </source>
</evidence>
<keyword evidence="16" id="KW-1185">Reference proteome</keyword>
<dbReference type="PANTHER" id="PTHR32552">
    <property type="entry name" value="FERRICHROME IRON RECEPTOR-RELATED"/>
    <property type="match status" value="1"/>
</dbReference>
<feature type="domain" description="TonB-dependent receptor-like beta-barrel" evidence="13">
    <location>
        <begin position="273"/>
        <end position="699"/>
    </location>
</feature>
<gene>
    <name evidence="15" type="ORF">DS2_00930</name>
</gene>
<protein>
    <submittedName>
        <fullName evidence="15">TonB-dependent receptor</fullName>
    </submittedName>
</protein>
<keyword evidence="10 11" id="KW-0998">Cell outer membrane</keyword>
<keyword evidence="7" id="KW-0406">Ion transport</keyword>
<evidence type="ECO:0000256" key="6">
    <source>
        <dbReference type="ARBA" id="ARBA00023004"/>
    </source>
</evidence>
<accession>W7QK11</accession>
<dbReference type="Gene3D" id="2.40.170.20">
    <property type="entry name" value="TonB-dependent receptor, beta-barrel domain"/>
    <property type="match status" value="1"/>
</dbReference>
<evidence type="ECO:0000256" key="1">
    <source>
        <dbReference type="ARBA" id="ARBA00004571"/>
    </source>
</evidence>
<dbReference type="Pfam" id="PF00593">
    <property type="entry name" value="TonB_dep_Rec_b-barrel"/>
    <property type="match status" value="1"/>
</dbReference>
<evidence type="ECO:0000256" key="5">
    <source>
        <dbReference type="ARBA" id="ARBA00022692"/>
    </source>
</evidence>
<dbReference type="GO" id="GO:0006826">
    <property type="term" value="P:iron ion transport"/>
    <property type="evidence" value="ECO:0007669"/>
    <property type="project" value="UniProtKB-KW"/>
</dbReference>
<keyword evidence="5 11" id="KW-0812">Transmembrane</keyword>
<dbReference type="OrthoDB" id="7051185at2"/>
<dbReference type="EMBL" id="ARZY01000001">
    <property type="protein sequence ID" value="EWH12241.1"/>
    <property type="molecule type" value="Genomic_DNA"/>
</dbReference>
<keyword evidence="6" id="KW-0408">Iron</keyword>
<dbReference type="AlphaFoldDB" id="W7QK11"/>
<evidence type="ECO:0000256" key="7">
    <source>
        <dbReference type="ARBA" id="ARBA00023065"/>
    </source>
</evidence>
<evidence type="ECO:0000256" key="12">
    <source>
        <dbReference type="RuleBase" id="RU003357"/>
    </source>
</evidence>
<comment type="caution">
    <text evidence="15">The sequence shown here is derived from an EMBL/GenBank/DDBJ whole genome shotgun (WGS) entry which is preliminary data.</text>
</comment>
<reference evidence="15 16" key="1">
    <citation type="journal article" date="2014" name="Genome Announc.">
        <title>Draft Genome Sequence of the Agar-Degrading Bacterium Catenovulum sp. Strain DS-2, Isolated from Intestines of Haliotis diversicolor.</title>
        <authorList>
            <person name="Shan D."/>
            <person name="Li X."/>
            <person name="Gu Z."/>
            <person name="Wei G."/>
            <person name="Gao Z."/>
            <person name="Shao Z."/>
        </authorList>
    </citation>
    <scope>NUCLEOTIDE SEQUENCE [LARGE SCALE GENOMIC DNA]</scope>
    <source>
        <strain evidence="15 16">DS-2</strain>
    </source>
</reference>
<dbReference type="PANTHER" id="PTHR32552:SF81">
    <property type="entry name" value="TONB-DEPENDENT OUTER MEMBRANE RECEPTOR"/>
    <property type="match status" value="1"/>
</dbReference>
<dbReference type="STRING" id="1328313.DS2_00930"/>
<keyword evidence="3 11" id="KW-1134">Transmembrane beta strand</keyword>
<name>W7QK11_9ALTE</name>
<comment type="subcellular location">
    <subcellularLocation>
        <location evidence="1 11">Cell outer membrane</location>
        <topology evidence="1 11">Multi-pass membrane protein</topology>
    </subcellularLocation>
</comment>
<dbReference type="InterPro" id="IPR039426">
    <property type="entry name" value="TonB-dep_rcpt-like"/>
</dbReference>
<evidence type="ECO:0000256" key="3">
    <source>
        <dbReference type="ARBA" id="ARBA00022452"/>
    </source>
</evidence>
<keyword evidence="15" id="KW-0675">Receptor</keyword>
<organism evidence="15 16">
    <name type="scientific">Catenovulum agarivorans DS-2</name>
    <dbReference type="NCBI Taxonomy" id="1328313"/>
    <lineage>
        <taxon>Bacteria</taxon>
        <taxon>Pseudomonadati</taxon>
        <taxon>Pseudomonadota</taxon>
        <taxon>Gammaproteobacteria</taxon>
        <taxon>Alteromonadales</taxon>
        <taxon>Alteromonadaceae</taxon>
        <taxon>Catenovulum</taxon>
    </lineage>
</organism>
<dbReference type="InterPro" id="IPR012910">
    <property type="entry name" value="Plug_dom"/>
</dbReference>
<keyword evidence="4" id="KW-0410">Iron transport</keyword>
<keyword evidence="8 12" id="KW-0798">TonB box</keyword>
<dbReference type="InterPro" id="IPR036942">
    <property type="entry name" value="Beta-barrel_TonB_sf"/>
</dbReference>
<evidence type="ECO:0000256" key="10">
    <source>
        <dbReference type="ARBA" id="ARBA00023237"/>
    </source>
</evidence>
<evidence type="ECO:0000259" key="13">
    <source>
        <dbReference type="Pfam" id="PF00593"/>
    </source>
</evidence>
<dbReference type="SUPFAM" id="SSF56935">
    <property type="entry name" value="Porins"/>
    <property type="match status" value="1"/>
</dbReference>
<evidence type="ECO:0000259" key="14">
    <source>
        <dbReference type="Pfam" id="PF07715"/>
    </source>
</evidence>
<dbReference type="GO" id="GO:0009279">
    <property type="term" value="C:cell outer membrane"/>
    <property type="evidence" value="ECO:0007669"/>
    <property type="project" value="UniProtKB-SubCell"/>
</dbReference>
<dbReference type="InterPro" id="IPR000531">
    <property type="entry name" value="Beta-barrel_TonB"/>
</dbReference>
<evidence type="ECO:0000256" key="9">
    <source>
        <dbReference type="ARBA" id="ARBA00023136"/>
    </source>
</evidence>